<sequence length="3045" mass="312788">MDCAGGGLQRVRSRPFLLRCLSNSGLESGLLEDIADVCEAEDVSALSLAQAAVPLREASAKLFLTTREAAALVEACKELCVEEGVRFDGHGGGLPYEEAAKGPGENLPAVSPTLSCGAFSVGRLSVDGVDARSVGKLSTDDVNESLLTVSTDSCDSCGEEEGGAARLVRGTKAGAKVGQIGEQSARVGAERCEREGYRPLALDPADLAKEEFLPSGSTDSCVVSELEAAQLDHGSAREATDPSAPCAVNQPGVGQSNHAKGRPTAEASKGRREGSIGGAGRRQSDRVRLAKERLSGRAGGGLKEGQRRVAEAEGSAPGGLDCSEGADRSASMPVRSLLGDTALGGVPSRPTSAIPARPGQGSDRAGVGDCGEECSPGLGKDALAVRRVGQASRLPGPRKPGEGLTIRTGRPAVEDIFSPQSGGSPAAAQAVVNAKLPKKSLMPAPPAVEDSAPQQRDRIKASSIGSMKPAVSEARIPEKPSIRTHEKSKIRAPEKMSASVKKDGSVEDGLTKERLSGIRGSFEGYEVSCPASFIPRGPTTPDVDDVKCGPSVRGRDERDRAECPQDNGQPGAGVSSCKNTVSKLGKLPSKRKEGTGLPADNSSTSRREDYPEPSGEMDESASANQRCADSQAGGATTTVAVPEVARDAATEEEKKALLQWFEDPPAGPVVAPKPMSIRHSRRSVSKPDEQQASSHTEDSEQRGESIGSQAPECGDGVSPVNAPQRSSQPGLSEAGGDCGPASDGAHAVRDKSSAAVSTGTVAKQERGEHPAGEQQCPTGGEHTSRVGMGQGTVKVKQRKLGKGKMSLVMKGRKAVDTMPEKVDTAGCESQGGVQMLDSAKVPRNADSADESVSEKTNAASEGGPNEMPYGDAHQPAVVCAKIALQPVQPGGSGAKKTAVRAEARTSVAIDRTSEAAAQQSVSGEESIAGAVAEERSLLAMASTASKATDGKEGPVASQPAKQSRIAAPAGGKSKAGISPDASRAIAAPKDAAAGTTQKAKSSRKKPEVKAAAKLAAVNKESALPKMPKLKAPRSKGSGVAKPKEPEPAAAGSALKGSVIPRSPGPVKAKGDTVEVAKTKDRSVASVGPTPKDTVIPKTPEPTKELTSHPVAVSSADAVEAQAVTAVKPVQKQSSIPKLAGVGRRPESTADAEDTGAATAKAEVHAPVAAALSPKGSVIPKTPKAPKGSKTQMESSVKASEKKTRPAATAGAAGSTGIPKASSTPKTATAERDAFADGVKKEAEAVAAPVVANKEALVCKGAEAPVQTTQHAVGGATDESEPPKQAKPMKPVAPGASMSKESVIPKLPKAPTTLAYQEPASEGRTERSADRVSATAAASKDGVALKAAETHEVMKAKDVLSAAGTPEGTSAVSKAVKSPKIAVARKSVSAGQAVKNEAAAASKENGISEVLKAPKVAKAEKPAAANETGGEVAAGSVSAVPGKGSIIPKSPKVVMPRKPVAACQAEKVPAVVATAAIAKGESIIPKSPRVMKSMPREGASAIPKVAESPRMPKAQKLSGAGQVEKKCGAVVAPKGRPTPKVDASSGVVNVQKPVAAVLPDKEVVGSSSAASANKSSIPKLSEGRQAPESQEPSVSSSEGGTAATSQEAEQPALAVSQEVAVPNRTEARTEPAVSDEASTNPKVAETPAPAKTQGNAVSGGAECKELATTTVASKNKVVPRAAGAPKVAKVQKAGAEGGDERKGQAMASADSSIKEAVSTKRANVAQAVEAVKGKVPAVGDAALTTGAKVPKEVVSCTPRKERAAWKESSIPRSPKVVKEVAAEATTAGSAAQKKQSAAVPARASQVKDANPRDPAPAKEQVGKESPGAHAEGGRGEPLVATGVAKEGSASKRSSAGKTPASHKAEAPSNAERKPATAVRGEKSSAQKAVEVTKGLKEAREKMGKKAEVPTVAVVQEKIVIPTTCDSAKELQARELKAEGTVKEELATSMVEQTLENAVPSPAEVVTAEVVVPAATIGANATAQKESPSQGSGADRKSQSSLEESSMLVEIPQKDRVTPKSGESSPAAGSPGLQGKDYRPARAETCVSVDVPRTLAETDAAASKTSAAHAQECVAPPSIEGHTGVSAELQVGTAGAAAGTDGQDLVRASVECADSARKLQSAQVNPPSSACEGTEETGPSQLEDSIAPSPAQGESTAVEEAKPPAKPVASHPVADEVVMVEPAPSEAQDGGSEAGCATVGEPVVSDKEATALPDHSVATSQPAESCVTSASAAPCEAAPKGEMELREPVSSCDAHKTAVPNPEGATAVMASIPAKLATGSSVAETKVSESVTATDVASAAQGCSVGLRQPSKEAANSAESGQGDGTAASKRDSQVEPHTASSESVEKPSAKECDSGSTAARASDGAASSEDEEWLKEQTAAVLEKLDARTSAPQVRRGVGRRMLPGMWDERKSPEVPSRDYSARRATNSIRGGRTARAPSRPAFDSRPVRKPGLFNPCDDDIPGSRRRLAALDVEPTRHTRASVHSAASVRPAVPHSGSVSMRTTSARTASTHSVPARTVSRAAKTSVPVPSVPKSVPARTRAHAPTASAPKSVPARTSLHAATKAAAPGVSRTAAARATGTRSAGGAVSRATPVRTPATRPAASMPRRESLIPKSSKIPHLASIPKDVTEGASSGQAGDGMDDTANVRQLPSPVAQALKRQSTPGVQSPEVRPRSTKPTKASSAREPASVRGLLRRDTSPSVATLARRPSTRTEPKPAKSTRSTPPAPEFSRSVPRCAQISSKSPLPPAARPKSRTSTLSQLQTAAGRVRKVAAAAAAQPSPAFRPPTVRPKKIEDQREVQERRRAAQRPRVSTSSSGWQPPAPPKISRRPTQPAKPAKLAPKALGTTTEEIYYRQVKDAEAAKKRQGHVKATSTTRTSTVERSHSQVTRTVVETYERKQGNKVIREEKITRVSTPTRVSVPQYMKRTVAHSPKLASAARAHHWKEVIDPKKQEKMEALRRKREDKMAKELEARDRVIRWTRESIVYKSSPMPLFGDQYPEDGTCAAAQNEGHQDSHEDSHQATPPVECPALGSDAVQVPSPEVVV</sequence>
<comment type="caution">
    <text evidence="2">The sequence shown here is derived from an EMBL/GenBank/DDBJ whole genome shotgun (WGS) entry which is preliminary data.</text>
</comment>
<feature type="compositionally biased region" description="Low complexity" evidence="1">
    <location>
        <begin position="2057"/>
        <end position="2068"/>
    </location>
</feature>
<dbReference type="Proteomes" id="UP000708148">
    <property type="component" value="Unassembled WGS sequence"/>
</dbReference>
<feature type="region of interest" description="Disordered" evidence="1">
    <location>
        <begin position="232"/>
        <end position="409"/>
    </location>
</feature>
<feature type="region of interest" description="Disordered" evidence="1">
    <location>
        <begin position="2235"/>
        <end position="2256"/>
    </location>
</feature>
<feature type="compositionally biased region" description="Low complexity" evidence="1">
    <location>
        <begin position="1011"/>
        <end position="1021"/>
    </location>
</feature>
<feature type="compositionally biased region" description="Low complexity" evidence="1">
    <location>
        <begin position="2501"/>
        <end position="2510"/>
    </location>
</feature>
<feature type="region of interest" description="Disordered" evidence="1">
    <location>
        <begin position="1555"/>
        <end position="1657"/>
    </location>
</feature>
<feature type="compositionally biased region" description="Basic and acidic residues" evidence="1">
    <location>
        <begin position="1068"/>
        <end position="1082"/>
    </location>
</feature>
<dbReference type="EMBL" id="CAJHUC010002619">
    <property type="protein sequence ID" value="CAD7704067.1"/>
    <property type="molecule type" value="Genomic_DNA"/>
</dbReference>
<feature type="region of interest" description="Disordered" evidence="1">
    <location>
        <begin position="2990"/>
        <end position="3045"/>
    </location>
</feature>
<feature type="compositionally biased region" description="Low complexity" evidence="1">
    <location>
        <begin position="1781"/>
        <end position="1797"/>
    </location>
</feature>
<feature type="compositionally biased region" description="Basic and acidic residues" evidence="1">
    <location>
        <begin position="2791"/>
        <end position="2804"/>
    </location>
</feature>
<feature type="compositionally biased region" description="Polar residues" evidence="1">
    <location>
        <begin position="721"/>
        <end position="730"/>
    </location>
</feature>
<organism evidence="2 3">
    <name type="scientific">Ostreobium quekettii</name>
    <dbReference type="NCBI Taxonomy" id="121088"/>
    <lineage>
        <taxon>Eukaryota</taxon>
        <taxon>Viridiplantae</taxon>
        <taxon>Chlorophyta</taxon>
        <taxon>core chlorophytes</taxon>
        <taxon>Ulvophyceae</taxon>
        <taxon>TCBD clade</taxon>
        <taxon>Bryopsidales</taxon>
        <taxon>Ostreobineae</taxon>
        <taxon>Ostreobiaceae</taxon>
        <taxon>Ostreobium</taxon>
    </lineage>
</organism>
<feature type="compositionally biased region" description="Basic and acidic residues" evidence="1">
    <location>
        <begin position="813"/>
        <end position="823"/>
    </location>
</feature>
<feature type="region of interest" description="Disordered" evidence="1">
    <location>
        <begin position="1978"/>
        <end position="2039"/>
    </location>
</feature>
<feature type="region of interest" description="Disordered" evidence="1">
    <location>
        <begin position="438"/>
        <end position="872"/>
    </location>
</feature>
<feature type="compositionally biased region" description="Polar residues" evidence="1">
    <location>
        <begin position="621"/>
        <end position="639"/>
    </location>
</feature>
<feature type="compositionally biased region" description="Basic and acidic residues" evidence="1">
    <location>
        <begin position="282"/>
        <end position="295"/>
    </location>
</feature>
<feature type="region of interest" description="Disordered" evidence="1">
    <location>
        <begin position="1500"/>
        <end position="1523"/>
    </location>
</feature>
<feature type="region of interest" description="Disordered" evidence="1">
    <location>
        <begin position="1680"/>
        <end position="1705"/>
    </location>
</feature>
<proteinExistence type="predicted"/>
<evidence type="ECO:0000313" key="2">
    <source>
        <dbReference type="EMBL" id="CAD7704067.1"/>
    </source>
</evidence>
<feature type="compositionally biased region" description="Polar residues" evidence="1">
    <location>
        <begin position="2754"/>
        <end position="2763"/>
    </location>
</feature>
<feature type="compositionally biased region" description="Basic and acidic residues" evidence="1">
    <location>
        <begin position="1320"/>
        <end position="1329"/>
    </location>
</feature>
<feature type="region of interest" description="Disordered" evidence="1">
    <location>
        <begin position="888"/>
        <end position="928"/>
    </location>
</feature>
<feature type="compositionally biased region" description="Basic and acidic residues" evidence="1">
    <location>
        <begin position="1861"/>
        <end position="1883"/>
    </location>
</feature>
<feature type="compositionally biased region" description="Low complexity" evidence="1">
    <location>
        <begin position="1565"/>
        <end position="1575"/>
    </location>
</feature>
<reference evidence="2" key="1">
    <citation type="submission" date="2020-12" db="EMBL/GenBank/DDBJ databases">
        <authorList>
            <person name="Iha C."/>
        </authorList>
    </citation>
    <scope>NUCLEOTIDE SEQUENCE</scope>
</reference>
<accession>A0A8S1JD48</accession>
<feature type="region of interest" description="Disordered" evidence="1">
    <location>
        <begin position="2057"/>
        <end position="2084"/>
    </location>
</feature>
<feature type="region of interest" description="Disordered" evidence="1">
    <location>
        <begin position="942"/>
        <end position="1111"/>
    </location>
</feature>
<feature type="compositionally biased region" description="Basic and acidic residues" evidence="1">
    <location>
        <begin position="644"/>
        <end position="656"/>
    </location>
</feature>
<feature type="region of interest" description="Disordered" evidence="1">
    <location>
        <begin position="2114"/>
        <end position="2200"/>
    </location>
</feature>
<feature type="compositionally biased region" description="Low complexity" evidence="1">
    <location>
        <begin position="2019"/>
        <end position="2029"/>
    </location>
</feature>
<keyword evidence="3" id="KW-1185">Reference proteome</keyword>
<feature type="compositionally biased region" description="Low complexity" evidence="1">
    <location>
        <begin position="2569"/>
        <end position="2588"/>
    </location>
</feature>
<feature type="compositionally biased region" description="Low complexity" evidence="1">
    <location>
        <begin position="2834"/>
        <end position="2844"/>
    </location>
</feature>
<feature type="region of interest" description="Disordered" evidence="1">
    <location>
        <begin position="1755"/>
        <end position="1906"/>
    </location>
</feature>
<feature type="compositionally biased region" description="Low complexity" evidence="1">
    <location>
        <begin position="1586"/>
        <end position="1597"/>
    </location>
</feature>
<feature type="region of interest" description="Disordered" evidence="1">
    <location>
        <begin position="1125"/>
        <end position="1234"/>
    </location>
</feature>
<feature type="compositionally biased region" description="Low complexity" evidence="1">
    <location>
        <begin position="1154"/>
        <end position="1170"/>
    </location>
</feature>
<feature type="compositionally biased region" description="Basic and acidic residues" evidence="1">
    <location>
        <begin position="2342"/>
        <end position="2352"/>
    </location>
</feature>
<feature type="compositionally biased region" description="Polar residues" evidence="1">
    <location>
        <begin position="2116"/>
        <end position="2126"/>
    </location>
</feature>
<feature type="compositionally biased region" description="Basic and acidic residues" evidence="1">
    <location>
        <begin position="553"/>
        <end position="563"/>
    </location>
</feature>
<feature type="region of interest" description="Disordered" evidence="1">
    <location>
        <begin position="2404"/>
        <end position="2887"/>
    </location>
</feature>
<feature type="region of interest" description="Disordered" evidence="1">
    <location>
        <begin position="1268"/>
        <end position="1336"/>
    </location>
</feature>
<feature type="compositionally biased region" description="Basic and acidic residues" evidence="1">
    <location>
        <begin position="3011"/>
        <end position="3020"/>
    </location>
</feature>
<feature type="compositionally biased region" description="Basic and acidic residues" evidence="1">
    <location>
        <begin position="2851"/>
        <end position="2863"/>
    </location>
</feature>
<gene>
    <name evidence="2" type="ORF">OSTQU699_LOCUS9424</name>
</gene>
<feature type="compositionally biased region" description="Low complexity" evidence="1">
    <location>
        <begin position="2525"/>
        <end position="2536"/>
    </location>
</feature>
<feature type="compositionally biased region" description="Basic and acidic residues" evidence="1">
    <location>
        <begin position="2406"/>
        <end position="2421"/>
    </location>
</feature>
<feature type="compositionally biased region" description="Polar residues" evidence="1">
    <location>
        <begin position="1978"/>
        <end position="1990"/>
    </location>
</feature>
<feature type="compositionally biased region" description="Basic and acidic residues" evidence="1">
    <location>
        <begin position="685"/>
        <end position="703"/>
    </location>
</feature>
<feature type="compositionally biased region" description="Basic and acidic residues" evidence="1">
    <location>
        <begin position="1892"/>
        <end position="1906"/>
    </location>
</feature>
<evidence type="ECO:0000256" key="1">
    <source>
        <dbReference type="SAM" id="MobiDB-lite"/>
    </source>
</evidence>
<feature type="compositionally biased region" description="Low complexity" evidence="1">
    <location>
        <begin position="2771"/>
        <end position="2781"/>
    </location>
</feature>
<feature type="compositionally biased region" description="Polar residues" evidence="1">
    <location>
        <begin position="1188"/>
        <end position="1197"/>
    </location>
</feature>
<evidence type="ECO:0000313" key="3">
    <source>
        <dbReference type="Proteomes" id="UP000708148"/>
    </source>
</evidence>
<feature type="compositionally biased region" description="Basic and acidic residues" evidence="1">
    <location>
        <begin position="475"/>
        <end position="516"/>
    </location>
</feature>
<feature type="compositionally biased region" description="Low complexity" evidence="1">
    <location>
        <begin position="1206"/>
        <end position="1216"/>
    </location>
</feature>
<protein>
    <submittedName>
        <fullName evidence="2">Uncharacterized protein</fullName>
    </submittedName>
</protein>
<feature type="region of interest" description="Disordered" evidence="1">
    <location>
        <begin position="2305"/>
        <end position="2376"/>
    </location>
</feature>
<name>A0A8S1JD48_9CHLO</name>